<reference evidence="2 3" key="1">
    <citation type="submission" date="2018-06" db="EMBL/GenBank/DDBJ databases">
        <title>Genomic Encyclopedia of Type Strains, Phase III (KMG-III): the genomes of soil and plant-associated and newly described type strains.</title>
        <authorList>
            <person name="Whitman W."/>
        </authorList>
    </citation>
    <scope>NUCLEOTIDE SEQUENCE [LARGE SCALE GENOMIC DNA]</scope>
    <source>
        <strain evidence="2 3">CECT 7732</strain>
    </source>
</reference>
<dbReference type="Proteomes" id="UP000252086">
    <property type="component" value="Unassembled WGS sequence"/>
</dbReference>
<dbReference type="Pfam" id="PF09900">
    <property type="entry name" value="DUF2127"/>
    <property type="match status" value="1"/>
</dbReference>
<dbReference type="AlphaFoldDB" id="A0A366D1G8"/>
<gene>
    <name evidence="2" type="ORF">DFP76_103165</name>
</gene>
<evidence type="ECO:0000313" key="3">
    <source>
        <dbReference type="Proteomes" id="UP000252086"/>
    </source>
</evidence>
<keyword evidence="3" id="KW-1185">Reference proteome</keyword>
<proteinExistence type="predicted"/>
<keyword evidence="1" id="KW-1133">Transmembrane helix</keyword>
<evidence type="ECO:0000313" key="2">
    <source>
        <dbReference type="EMBL" id="RBO83891.1"/>
    </source>
</evidence>
<dbReference type="OrthoDB" id="121772at2"/>
<feature type="transmembrane region" description="Helical" evidence="1">
    <location>
        <begin position="7"/>
        <end position="30"/>
    </location>
</feature>
<dbReference type="RefSeq" id="WP_113873881.1">
    <property type="nucleotide sequence ID" value="NZ_QNRF01000003.1"/>
</dbReference>
<keyword evidence="1" id="KW-0472">Membrane</keyword>
<name>A0A366D1G8_9GAMM</name>
<dbReference type="InterPro" id="IPR021125">
    <property type="entry name" value="DUF2127"/>
</dbReference>
<evidence type="ECO:0000256" key="1">
    <source>
        <dbReference type="SAM" id="Phobius"/>
    </source>
</evidence>
<keyword evidence="1" id="KW-0812">Transmembrane</keyword>
<feature type="transmembrane region" description="Helical" evidence="1">
    <location>
        <begin position="70"/>
        <end position="93"/>
    </location>
</feature>
<dbReference type="EMBL" id="QNRF01000003">
    <property type="protein sequence ID" value="RBO83891.1"/>
    <property type="molecule type" value="Genomic_DNA"/>
</dbReference>
<feature type="transmembrane region" description="Helical" evidence="1">
    <location>
        <begin position="100"/>
        <end position="118"/>
    </location>
</feature>
<organism evidence="2 3">
    <name type="scientific">Marinomonas aquiplantarum</name>
    <dbReference type="NCBI Taxonomy" id="491951"/>
    <lineage>
        <taxon>Bacteria</taxon>
        <taxon>Pseudomonadati</taxon>
        <taxon>Pseudomonadota</taxon>
        <taxon>Gammaproteobacteria</taxon>
        <taxon>Oceanospirillales</taxon>
        <taxon>Oceanospirillaceae</taxon>
        <taxon>Marinomonas</taxon>
    </lineage>
</organism>
<comment type="caution">
    <text evidence="2">The sequence shown here is derived from an EMBL/GenBank/DDBJ whole genome shotgun (WGS) entry which is preliminary data.</text>
</comment>
<accession>A0A366D1G8</accession>
<protein>
    <submittedName>
        <fullName evidence="2">Uncharacterized membrane protein (DUF2068 family)</fullName>
    </submittedName>
</protein>
<sequence length="159" mass="18538">MKFEGLHALALMEGVKGVIALMLVLLVYFLSGQDLHAMTLERMRALAISEQSHYAQWLLMLADKVSQGRFPMFTGLALLYASFRFVMAYGLWFHLRWTEWFAFVSGCLYIPFELYAIYQDVAKLSNWMILLFNLIVVSYLFWVLQRDKPKSNNRLSSSF</sequence>
<feature type="transmembrane region" description="Helical" evidence="1">
    <location>
        <begin position="124"/>
        <end position="144"/>
    </location>
</feature>